<keyword evidence="5" id="KW-0597">Phosphoprotein</keyword>
<dbReference type="SMART" id="SM00388">
    <property type="entry name" value="HisKA"/>
    <property type="match status" value="1"/>
</dbReference>
<keyword evidence="6" id="KW-0808">Transferase</keyword>
<dbReference type="InterPro" id="IPR036890">
    <property type="entry name" value="HATPase_C_sf"/>
</dbReference>
<dbReference type="EMBL" id="SXDP01000004">
    <property type="protein sequence ID" value="NEZ47024.1"/>
    <property type="molecule type" value="Genomic_DNA"/>
</dbReference>
<evidence type="ECO:0000256" key="5">
    <source>
        <dbReference type="ARBA" id="ARBA00022553"/>
    </source>
</evidence>
<evidence type="ECO:0000259" key="13">
    <source>
        <dbReference type="PROSITE" id="PS50109"/>
    </source>
</evidence>
<sequence length="458" mass="53527">MVSIKKKLGIILTSSFFVLMLLILIFVNITVNNKFNKYLIGIEDGRNERIVKYFEEIYKKEKHWDKNSVKEIKYDSKIEDYYITLLDKNKNIIWSTVPKDNIKFNKKILNSRKDTYSFKNFSLKNNGKIIGYVRIGYNSSGSIYKENENFRLDINRSIIISGIISILIIVIVSFYISKEFSKPIKDISNMYFSLSNGDFDVRSNIKTNIIELEKLKIGVNSLAEKLKQQDMLRKRLVSDISHEIRTPLNILENNLEAMIDGYFEVTNERLVSLNEEVIRFGKLLNNLNVLREFEEESLSLNFTKIDLNQLLKNIYYDFAWYAEEKNIKLIYNLGLEKKYFILGDKDKLKQVIINILSNSLKFMPKGGKIILSLYEKNKKIIVSVEDNGMGIKKEDLPFIFERFYRADKSRNRIEGMGLGLTIIKKIIQLHLATIQVESEEGKGTTFTIFFNELDKNNK</sequence>
<evidence type="ECO:0000256" key="9">
    <source>
        <dbReference type="ARBA" id="ARBA00022989"/>
    </source>
</evidence>
<keyword evidence="7 12" id="KW-0812">Transmembrane</keyword>
<name>A0A6M0R9S8_9CLOT</name>
<dbReference type="GO" id="GO:0005886">
    <property type="term" value="C:plasma membrane"/>
    <property type="evidence" value="ECO:0007669"/>
    <property type="project" value="UniProtKB-SubCell"/>
</dbReference>
<evidence type="ECO:0000256" key="4">
    <source>
        <dbReference type="ARBA" id="ARBA00022475"/>
    </source>
</evidence>
<dbReference type="InterPro" id="IPR036097">
    <property type="entry name" value="HisK_dim/P_sf"/>
</dbReference>
<dbReference type="RefSeq" id="WP_163249160.1">
    <property type="nucleotide sequence ID" value="NZ_SXDP01000004.1"/>
</dbReference>
<evidence type="ECO:0000256" key="2">
    <source>
        <dbReference type="ARBA" id="ARBA00004651"/>
    </source>
</evidence>
<evidence type="ECO:0000313" key="14">
    <source>
        <dbReference type="EMBL" id="NEZ47024.1"/>
    </source>
</evidence>
<dbReference type="GO" id="GO:0004721">
    <property type="term" value="F:phosphoprotein phosphatase activity"/>
    <property type="evidence" value="ECO:0007669"/>
    <property type="project" value="TreeGrafter"/>
</dbReference>
<accession>A0A6M0R9S8</accession>
<feature type="transmembrane region" description="Helical" evidence="12">
    <location>
        <begin position="158"/>
        <end position="176"/>
    </location>
</feature>
<dbReference type="Gene3D" id="1.10.287.130">
    <property type="match status" value="1"/>
</dbReference>
<comment type="catalytic activity">
    <reaction evidence="1">
        <text>ATP + protein L-histidine = ADP + protein N-phospho-L-histidine.</text>
        <dbReference type="EC" id="2.7.13.3"/>
    </reaction>
</comment>
<evidence type="ECO:0000256" key="11">
    <source>
        <dbReference type="ARBA" id="ARBA00023136"/>
    </source>
</evidence>
<keyword evidence="4" id="KW-1003">Cell membrane</keyword>
<dbReference type="SUPFAM" id="SSF47384">
    <property type="entry name" value="Homodimeric domain of signal transducing histidine kinase"/>
    <property type="match status" value="1"/>
</dbReference>
<evidence type="ECO:0000256" key="7">
    <source>
        <dbReference type="ARBA" id="ARBA00022692"/>
    </source>
</evidence>
<feature type="transmembrane region" description="Helical" evidence="12">
    <location>
        <begin position="7"/>
        <end position="29"/>
    </location>
</feature>
<dbReference type="InterPro" id="IPR003594">
    <property type="entry name" value="HATPase_dom"/>
</dbReference>
<protein>
    <recommendedName>
        <fullName evidence="3">histidine kinase</fullName>
        <ecNumber evidence="3">2.7.13.3</ecNumber>
    </recommendedName>
</protein>
<dbReference type="InterPro" id="IPR050351">
    <property type="entry name" value="BphY/WalK/GraS-like"/>
</dbReference>
<organism evidence="14 15">
    <name type="scientific">Clostridium niameyense</name>
    <dbReference type="NCBI Taxonomy" id="1622073"/>
    <lineage>
        <taxon>Bacteria</taxon>
        <taxon>Bacillati</taxon>
        <taxon>Bacillota</taxon>
        <taxon>Clostridia</taxon>
        <taxon>Eubacteriales</taxon>
        <taxon>Clostridiaceae</taxon>
        <taxon>Clostridium</taxon>
    </lineage>
</organism>
<evidence type="ECO:0000313" key="15">
    <source>
        <dbReference type="Proteomes" id="UP000473885"/>
    </source>
</evidence>
<gene>
    <name evidence="14" type="ORF">FDF74_07335</name>
</gene>
<dbReference type="Pfam" id="PF02518">
    <property type="entry name" value="HATPase_c"/>
    <property type="match status" value="1"/>
</dbReference>
<evidence type="ECO:0000256" key="8">
    <source>
        <dbReference type="ARBA" id="ARBA00022777"/>
    </source>
</evidence>
<keyword evidence="8 14" id="KW-0418">Kinase</keyword>
<evidence type="ECO:0000256" key="1">
    <source>
        <dbReference type="ARBA" id="ARBA00000085"/>
    </source>
</evidence>
<evidence type="ECO:0000256" key="6">
    <source>
        <dbReference type="ARBA" id="ARBA00022679"/>
    </source>
</evidence>
<dbReference type="Gene3D" id="6.10.340.10">
    <property type="match status" value="1"/>
</dbReference>
<dbReference type="PROSITE" id="PS50109">
    <property type="entry name" value="HIS_KIN"/>
    <property type="match status" value="1"/>
</dbReference>
<comment type="subcellular location">
    <subcellularLocation>
        <location evidence="2">Cell membrane</location>
        <topology evidence="2">Multi-pass membrane protein</topology>
    </subcellularLocation>
</comment>
<dbReference type="PANTHER" id="PTHR45453">
    <property type="entry name" value="PHOSPHATE REGULON SENSOR PROTEIN PHOR"/>
    <property type="match status" value="1"/>
</dbReference>
<comment type="caution">
    <text evidence="14">The sequence shown here is derived from an EMBL/GenBank/DDBJ whole genome shotgun (WGS) entry which is preliminary data.</text>
</comment>
<feature type="domain" description="Histidine kinase" evidence="13">
    <location>
        <begin position="239"/>
        <end position="454"/>
    </location>
</feature>
<dbReference type="GO" id="GO:0000155">
    <property type="term" value="F:phosphorelay sensor kinase activity"/>
    <property type="evidence" value="ECO:0007669"/>
    <property type="project" value="InterPro"/>
</dbReference>
<keyword evidence="9 12" id="KW-1133">Transmembrane helix</keyword>
<keyword evidence="10" id="KW-0902">Two-component regulatory system</keyword>
<reference evidence="14 15" key="1">
    <citation type="submission" date="2019-04" db="EMBL/GenBank/DDBJ databases">
        <title>Genome sequencing of Clostridium botulinum Groups I-IV and Clostridium butyricum.</title>
        <authorList>
            <person name="Brunt J."/>
            <person name="Van Vliet A.H.M."/>
            <person name="Stringer S.C."/>
            <person name="Carter A.T."/>
            <person name="Peck M.W."/>
        </authorList>
    </citation>
    <scope>NUCLEOTIDE SEQUENCE [LARGE SCALE GENOMIC DNA]</scope>
    <source>
        <strain evidence="14 15">IFR 18/094</strain>
    </source>
</reference>
<dbReference type="SMART" id="SM00387">
    <property type="entry name" value="HATPase_c"/>
    <property type="match status" value="1"/>
</dbReference>
<dbReference type="EC" id="2.7.13.3" evidence="3"/>
<dbReference type="InterPro" id="IPR004358">
    <property type="entry name" value="Sig_transdc_His_kin-like_C"/>
</dbReference>
<dbReference type="InterPro" id="IPR005467">
    <property type="entry name" value="His_kinase_dom"/>
</dbReference>
<keyword evidence="11 12" id="KW-0472">Membrane</keyword>
<dbReference type="SUPFAM" id="SSF55874">
    <property type="entry name" value="ATPase domain of HSP90 chaperone/DNA topoisomerase II/histidine kinase"/>
    <property type="match status" value="1"/>
</dbReference>
<evidence type="ECO:0000256" key="12">
    <source>
        <dbReference type="SAM" id="Phobius"/>
    </source>
</evidence>
<dbReference type="FunFam" id="3.30.565.10:FF:000006">
    <property type="entry name" value="Sensor histidine kinase WalK"/>
    <property type="match status" value="1"/>
</dbReference>
<dbReference type="CDD" id="cd00075">
    <property type="entry name" value="HATPase"/>
    <property type="match status" value="1"/>
</dbReference>
<dbReference type="PANTHER" id="PTHR45453:SF2">
    <property type="entry name" value="HISTIDINE KINASE"/>
    <property type="match status" value="1"/>
</dbReference>
<dbReference type="InterPro" id="IPR003661">
    <property type="entry name" value="HisK_dim/P_dom"/>
</dbReference>
<dbReference type="Proteomes" id="UP000473885">
    <property type="component" value="Unassembled WGS sequence"/>
</dbReference>
<dbReference type="CDD" id="cd00082">
    <property type="entry name" value="HisKA"/>
    <property type="match status" value="1"/>
</dbReference>
<keyword evidence="15" id="KW-1185">Reference proteome</keyword>
<dbReference type="Pfam" id="PF00512">
    <property type="entry name" value="HisKA"/>
    <property type="match status" value="1"/>
</dbReference>
<proteinExistence type="predicted"/>
<dbReference type="AlphaFoldDB" id="A0A6M0R9S8"/>
<dbReference type="GO" id="GO:0016036">
    <property type="term" value="P:cellular response to phosphate starvation"/>
    <property type="evidence" value="ECO:0007669"/>
    <property type="project" value="TreeGrafter"/>
</dbReference>
<dbReference type="PRINTS" id="PR00344">
    <property type="entry name" value="BCTRLSENSOR"/>
</dbReference>
<evidence type="ECO:0000256" key="3">
    <source>
        <dbReference type="ARBA" id="ARBA00012438"/>
    </source>
</evidence>
<dbReference type="Gene3D" id="3.30.565.10">
    <property type="entry name" value="Histidine kinase-like ATPase, C-terminal domain"/>
    <property type="match status" value="1"/>
</dbReference>
<evidence type="ECO:0000256" key="10">
    <source>
        <dbReference type="ARBA" id="ARBA00023012"/>
    </source>
</evidence>